<reference evidence="2 3" key="2">
    <citation type="journal article" date="2013" name="Genome Biol. Evol.">
        <title>Genome sequencing of Giardia lamblia genotypes A2 and B isolates (DH and GS) and comparative analysis with the genomes of genotypes A1 and E (WB and Pig).</title>
        <authorList>
            <person name="Adam R.D."/>
            <person name="Dahlstrom E.W."/>
            <person name="Martens C.A."/>
            <person name="Bruno D.P."/>
            <person name="Barbian K.D."/>
            <person name="Ricklefs S.M."/>
            <person name="Hernandez M.M."/>
            <person name="Narla N.P."/>
            <person name="Patel R.B."/>
            <person name="Porcella S.F."/>
            <person name="Nash T.E."/>
        </authorList>
    </citation>
    <scope>NUCLEOTIDE SEQUENCE [LARGE SCALE GENOMIC DNA]</scope>
    <source>
        <strain evidence="2 3">DH</strain>
    </source>
</reference>
<dbReference type="AlphaFoldDB" id="V6T9F3"/>
<protein>
    <submittedName>
        <fullName evidence="2">Uncharacterized protein</fullName>
    </submittedName>
</protein>
<keyword evidence="1" id="KW-0175">Coiled coil</keyword>
<dbReference type="VEuPathDB" id="GiardiaDB:GL50581_3158"/>
<accession>V6T9F3</accession>
<dbReference type="Proteomes" id="UP000018320">
    <property type="component" value="Unassembled WGS sequence"/>
</dbReference>
<comment type="caution">
    <text evidence="2">The sequence shown here is derived from an EMBL/GenBank/DDBJ whole genome shotgun (WGS) entry which is preliminary data.</text>
</comment>
<evidence type="ECO:0000256" key="1">
    <source>
        <dbReference type="SAM" id="Coils"/>
    </source>
</evidence>
<gene>
    <name evidence="2" type="ORF">DHA2_154423</name>
</gene>
<evidence type="ECO:0000313" key="3">
    <source>
        <dbReference type="Proteomes" id="UP000018320"/>
    </source>
</evidence>
<organism evidence="2 3">
    <name type="scientific">Giardia intestinalis</name>
    <name type="common">Giardia lamblia</name>
    <dbReference type="NCBI Taxonomy" id="5741"/>
    <lineage>
        <taxon>Eukaryota</taxon>
        <taxon>Metamonada</taxon>
        <taxon>Diplomonadida</taxon>
        <taxon>Hexamitidae</taxon>
        <taxon>Giardiinae</taxon>
        <taxon>Giardia</taxon>
    </lineage>
</organism>
<sequence length="466" mass="51036">VESVHTAPRGTGPKKAFPFPFKKVAMLCSVCNSHFKPIDYCASSLASALPLPAMPDLTAVSLLCSACYGRIRQALLLQKDRNARDAAIIEKQMARRKRMRALSGSLKAAAPSINIQSEIEEEEQKIKELEEQLKLQNPNKQISTLTCLNDCHQLRVSRQGSMRPLFVFNEAVSAVNGFSLLQVDPAHAEKLGDTLQATDVPSTALPVLRNRDGINAALAELTLCIQMLYQATFGDVYRSVFSRQGAISEPEGVRITRLYSILVAALPAPLVIVYHDGAPTSVLQAVSQQTLDPQLRGLRRAGRTVCELVWEKPTANAKLFTGADKDTFSLGLGALLGFVVDLYIFLGLECPCAITISRYLLNMHSNRQMLSEHYGLGLTVDKTETAGQRKPLLLNPLYVSSAVLDVQALRKLNIILTPEGDHRTASIDGAAPVHPAAGPEQWNSFVCKLVVVCNRVYGHIMELLRQ</sequence>
<reference evidence="3" key="1">
    <citation type="submission" date="2012-02" db="EMBL/GenBank/DDBJ databases">
        <title>Genome sequencing of Giardia lamblia Genotypes A2 and B isolates (DH and GS) and comparative analysis with the genomes of Genotypes A1 and E (WB and Pig).</title>
        <authorList>
            <person name="Adam R."/>
            <person name="Dahlstrom E."/>
            <person name="Martens C."/>
            <person name="Bruno D."/>
            <person name="Barbian K."/>
            <person name="Porcella S.F."/>
            <person name="Nash T."/>
        </authorList>
    </citation>
    <scope>NUCLEOTIDE SEQUENCE</scope>
    <source>
        <strain evidence="3">DH</strain>
    </source>
</reference>
<dbReference type="VEuPathDB" id="GiardiaDB:DHA2_154423"/>
<dbReference type="VEuPathDB" id="GiardiaDB:GL50803_0016910"/>
<proteinExistence type="predicted"/>
<dbReference type="VEuPathDB" id="GiardiaDB:QR46_4323"/>
<name>V6T9F3_GIAIN</name>
<evidence type="ECO:0000313" key="2">
    <source>
        <dbReference type="EMBL" id="ESU35523.1"/>
    </source>
</evidence>
<dbReference type="EMBL" id="AHGT01000079">
    <property type="protein sequence ID" value="ESU35523.1"/>
    <property type="molecule type" value="Genomic_DNA"/>
</dbReference>
<feature type="non-terminal residue" evidence="2">
    <location>
        <position position="1"/>
    </location>
</feature>
<feature type="coiled-coil region" evidence="1">
    <location>
        <begin position="112"/>
        <end position="139"/>
    </location>
</feature>